<dbReference type="InterPro" id="IPR001932">
    <property type="entry name" value="PPM-type_phosphatase-like_dom"/>
</dbReference>
<proteinExistence type="predicted"/>
<evidence type="ECO:0000259" key="1">
    <source>
        <dbReference type="PROSITE" id="PS51746"/>
    </source>
</evidence>
<dbReference type="SMART" id="SM00331">
    <property type="entry name" value="PP2C_SIG"/>
    <property type="match status" value="1"/>
</dbReference>
<name>A0A437RE16_9BURK</name>
<dbReference type="AlphaFoldDB" id="A0A437RE16"/>
<dbReference type="SUPFAM" id="SSF81606">
    <property type="entry name" value="PP2C-like"/>
    <property type="match status" value="1"/>
</dbReference>
<dbReference type="SMART" id="SM00332">
    <property type="entry name" value="PP2Cc"/>
    <property type="match status" value="1"/>
</dbReference>
<protein>
    <submittedName>
        <fullName evidence="2">Serine/threonine-protein phosphatase</fullName>
    </submittedName>
</protein>
<dbReference type="Gene3D" id="3.60.40.10">
    <property type="entry name" value="PPM-type phosphatase domain"/>
    <property type="match status" value="1"/>
</dbReference>
<feature type="domain" description="PPM-type phosphatase" evidence="1">
    <location>
        <begin position="5"/>
        <end position="253"/>
    </location>
</feature>
<dbReference type="Proteomes" id="UP000285575">
    <property type="component" value="Unassembled WGS sequence"/>
</dbReference>
<keyword evidence="3" id="KW-1185">Reference proteome</keyword>
<sequence>MLALEVALLSDRGGRKYNEDACGHWHSGRHLCCVLADGAGGHGGGDIASRLAVQELIARFSQQPSERAAELERLLRVTNDVLISERVPGTAKQDMHSTVVCLVIDFVQHTAHWAHSGDSRMYWFRQGRVLDRTRDHSLVQGLVDSGVLTLEQIRSHPKRSELRSALGLAPEMLEVSAREAAQEVQAGDVFLLCTDGLWEYLDDEVLESTLAAAPNPGAWIGELATAVRAAAAHKTSHDNFSALTVWTRAAPAA</sequence>
<gene>
    <name evidence="2" type="ORF">EOE66_12505</name>
</gene>
<dbReference type="Pfam" id="PF13672">
    <property type="entry name" value="PP2C_2"/>
    <property type="match status" value="1"/>
</dbReference>
<reference evidence="2 3" key="1">
    <citation type="submission" date="2019-01" db="EMBL/GenBank/DDBJ databases">
        <authorList>
            <person name="Chen W.-M."/>
        </authorList>
    </citation>
    <scope>NUCLEOTIDE SEQUENCE [LARGE SCALE GENOMIC DNA]</scope>
    <source>
        <strain evidence="2 3">KYPY4</strain>
    </source>
</reference>
<dbReference type="EMBL" id="SACR01000004">
    <property type="protein sequence ID" value="RVU44981.1"/>
    <property type="molecule type" value="Genomic_DNA"/>
</dbReference>
<dbReference type="OrthoDB" id="9801841at2"/>
<dbReference type="InterPro" id="IPR036457">
    <property type="entry name" value="PPM-type-like_dom_sf"/>
</dbReference>
<organism evidence="2 3">
    <name type="scientific">Rubrivivax rivuli</name>
    <dbReference type="NCBI Taxonomy" id="1862385"/>
    <lineage>
        <taxon>Bacteria</taxon>
        <taxon>Pseudomonadati</taxon>
        <taxon>Pseudomonadota</taxon>
        <taxon>Betaproteobacteria</taxon>
        <taxon>Burkholderiales</taxon>
        <taxon>Sphaerotilaceae</taxon>
        <taxon>Rubrivivax</taxon>
    </lineage>
</organism>
<comment type="caution">
    <text evidence="2">The sequence shown here is derived from an EMBL/GenBank/DDBJ whole genome shotgun (WGS) entry which is preliminary data.</text>
</comment>
<evidence type="ECO:0000313" key="3">
    <source>
        <dbReference type="Proteomes" id="UP000285575"/>
    </source>
</evidence>
<evidence type="ECO:0000313" key="2">
    <source>
        <dbReference type="EMBL" id="RVU44981.1"/>
    </source>
</evidence>
<dbReference type="PROSITE" id="PS51746">
    <property type="entry name" value="PPM_2"/>
    <property type="match status" value="1"/>
</dbReference>
<accession>A0A437RE16</accession>
<dbReference type="RefSeq" id="WP_128229047.1">
    <property type="nucleotide sequence ID" value="NZ_SACR01000004.1"/>
</dbReference>